<protein>
    <recommendedName>
        <fullName evidence="2">C2H2-type domain-containing protein</fullName>
    </recommendedName>
</protein>
<dbReference type="PANTHER" id="PTHR33936">
    <property type="entry name" value="PROTEIN CBG17840"/>
    <property type="match status" value="1"/>
</dbReference>
<accession>A0ABR1D8A6</accession>
<dbReference type="InterPro" id="IPR013087">
    <property type="entry name" value="Znf_C2H2_type"/>
</dbReference>
<proteinExistence type="predicted"/>
<dbReference type="Gene3D" id="3.30.160.60">
    <property type="entry name" value="Classic Zinc Finger"/>
    <property type="match status" value="1"/>
</dbReference>
<evidence type="ECO:0000256" key="1">
    <source>
        <dbReference type="PROSITE-ProRule" id="PRU00042"/>
    </source>
</evidence>
<reference evidence="3 4" key="1">
    <citation type="submission" date="2023-08" db="EMBL/GenBank/DDBJ databases">
        <title>A Necator americanus chromosomal reference genome.</title>
        <authorList>
            <person name="Ilik V."/>
            <person name="Petrzelkova K.J."/>
            <person name="Pardy F."/>
            <person name="Fuh T."/>
            <person name="Niatou-Singa F.S."/>
            <person name="Gouil Q."/>
            <person name="Baker L."/>
            <person name="Ritchie M.E."/>
            <person name="Jex A.R."/>
            <person name="Gazzola D."/>
            <person name="Li H."/>
            <person name="Toshio Fujiwara R."/>
            <person name="Zhan B."/>
            <person name="Aroian R.V."/>
            <person name="Pafco B."/>
            <person name="Schwarz E.M."/>
        </authorList>
    </citation>
    <scope>NUCLEOTIDE SEQUENCE [LARGE SCALE GENOMIC DNA]</scope>
    <source>
        <strain evidence="3 4">Aroian</strain>
        <tissue evidence="3">Whole animal</tissue>
    </source>
</reference>
<dbReference type="EMBL" id="JAVFWL010000004">
    <property type="protein sequence ID" value="KAK6746732.1"/>
    <property type="molecule type" value="Genomic_DNA"/>
</dbReference>
<dbReference type="InterPro" id="IPR052797">
    <property type="entry name" value="RegFact_GeneExpr_CellDeath"/>
</dbReference>
<evidence type="ECO:0000259" key="2">
    <source>
        <dbReference type="PROSITE" id="PS50157"/>
    </source>
</evidence>
<keyword evidence="4" id="KW-1185">Reference proteome</keyword>
<evidence type="ECO:0000313" key="3">
    <source>
        <dbReference type="EMBL" id="KAK6746732.1"/>
    </source>
</evidence>
<feature type="domain" description="C2H2-type" evidence="2">
    <location>
        <begin position="89"/>
        <end position="112"/>
    </location>
</feature>
<evidence type="ECO:0000313" key="4">
    <source>
        <dbReference type="Proteomes" id="UP001303046"/>
    </source>
</evidence>
<comment type="caution">
    <text evidence="3">The sequence shown here is derived from an EMBL/GenBank/DDBJ whole genome shotgun (WGS) entry which is preliminary data.</text>
</comment>
<gene>
    <name evidence="3" type="primary">Necator_chrIV.g13456</name>
    <name evidence="3" type="ORF">RB195_000165</name>
</gene>
<keyword evidence="1" id="KW-0862">Zinc</keyword>
<dbReference type="PROSITE" id="PS00028">
    <property type="entry name" value="ZINC_FINGER_C2H2_1"/>
    <property type="match status" value="2"/>
</dbReference>
<keyword evidence="1" id="KW-0479">Metal-binding</keyword>
<dbReference type="Proteomes" id="UP001303046">
    <property type="component" value="Unassembled WGS sequence"/>
</dbReference>
<dbReference type="SMART" id="SM00355">
    <property type="entry name" value="ZnF_C2H2"/>
    <property type="match status" value="3"/>
</dbReference>
<dbReference type="PROSITE" id="PS50157">
    <property type="entry name" value="ZINC_FINGER_C2H2_2"/>
    <property type="match status" value="1"/>
</dbReference>
<organism evidence="3 4">
    <name type="scientific">Necator americanus</name>
    <name type="common">Human hookworm</name>
    <dbReference type="NCBI Taxonomy" id="51031"/>
    <lineage>
        <taxon>Eukaryota</taxon>
        <taxon>Metazoa</taxon>
        <taxon>Ecdysozoa</taxon>
        <taxon>Nematoda</taxon>
        <taxon>Chromadorea</taxon>
        <taxon>Rhabditida</taxon>
        <taxon>Rhabditina</taxon>
        <taxon>Rhabditomorpha</taxon>
        <taxon>Strongyloidea</taxon>
        <taxon>Ancylostomatidae</taxon>
        <taxon>Bunostominae</taxon>
        <taxon>Necator</taxon>
    </lineage>
</organism>
<keyword evidence="1" id="KW-0863">Zinc-finger</keyword>
<dbReference type="PANTHER" id="PTHR33936:SF23">
    <property type="entry name" value="C2H2-TYPE DOMAIN-CONTAINING PROTEIN"/>
    <property type="match status" value="1"/>
</dbReference>
<name>A0ABR1D8A6_NECAM</name>
<sequence length="303" mass="35168">MVSIHLFDRFGYAMECIPSTSFSLSLDPTMDPCSLRCHECGEMKSSAKMLFYHLFEHHDYDKTRIASIKQLRKTRSTHTKALRKAKQLHVCDICGTPFLSRSGLSKHNERMHDMTSVAAARIPCPISSCTGRFYTYMELATHADFEHRDEAFDRNSFRVYKQQFADIFALQEWRAEKEYETGSKFVMRSSEKKFTYGKRVVMWNCAKGYSRRKEIAYKPCPAFIRICERHCGTFEVVACFGHLGHPHTSVNPTTECRFRSEAAEGAEEIEAVRELLEVTDEFLTCDEDTTYRTLDEEWSQKSK</sequence>